<keyword evidence="2" id="KW-0547">Nucleotide-binding</keyword>
<dbReference type="OrthoDB" id="9809450at2"/>
<dbReference type="InterPro" id="IPR027417">
    <property type="entry name" value="P-loop_NTPase"/>
</dbReference>
<proteinExistence type="predicted"/>
<dbReference type="InterPro" id="IPR050093">
    <property type="entry name" value="ABC_SmlMolc_Importer"/>
</dbReference>
<dbReference type="AlphaFoldDB" id="A0A4Q1AKU8"/>
<dbReference type="InterPro" id="IPR017871">
    <property type="entry name" value="ABC_transporter-like_CS"/>
</dbReference>
<keyword evidence="6" id="KW-1185">Reference proteome</keyword>
<feature type="domain" description="ABC transporter" evidence="4">
    <location>
        <begin position="4"/>
        <end position="234"/>
    </location>
</feature>
<keyword evidence="3 5" id="KW-0067">ATP-binding</keyword>
<accession>A0A4Q1AKU8</accession>
<reference evidence="5 6" key="1">
    <citation type="submission" date="2017-10" db="EMBL/GenBank/DDBJ databases">
        <title>Genomics of the genus Arcobacter.</title>
        <authorList>
            <person name="Perez-Cataluna A."/>
            <person name="Figueras M.J."/>
        </authorList>
    </citation>
    <scope>NUCLEOTIDE SEQUENCE [LARGE SCALE GENOMIC DNA]</scope>
    <source>
        <strain evidence="5 6">CECT 8441</strain>
    </source>
</reference>
<evidence type="ECO:0000313" key="6">
    <source>
        <dbReference type="Proteomes" id="UP000289758"/>
    </source>
</evidence>
<dbReference type="Gene3D" id="3.40.50.300">
    <property type="entry name" value="P-loop containing nucleotide triphosphate hydrolases"/>
    <property type="match status" value="1"/>
</dbReference>
<dbReference type="PANTHER" id="PTHR42781">
    <property type="entry name" value="SPERMIDINE/PUTRESCINE IMPORT ATP-BINDING PROTEIN POTA"/>
    <property type="match status" value="1"/>
</dbReference>
<sequence>MVGVSLKNFSISFSDTKILEDVSFDVIQGEIVTILGPSGCGKSTILRSIASLQDEYSGEIFINDHCLINNGQKQCHKDIGYIFQDYALFPHLNVKENIEFALYKLKAIERQKRVDKLLKQFDLVEHRNKQIHELSGGQQQRVSIARVLAYEPKVILLDEPFSNLDSILRNKTKVWLKKLIKQMGLSAILVTHDQKEALSMSDKIAIIHNRKIEQFGTPKELFESPNSLYVANFLNRINSLPNELSLSLGVDVNEESVGVVPIDKISFSQSGVKASIEDISYCGDYYEVEVLLCDYENSSIFIKTTSIDELENSSECYLTINLEDIKVVKKSI</sequence>
<name>A0A4Q1AKU8_9BACT</name>
<dbReference type="FunFam" id="3.40.50.300:FF:000425">
    <property type="entry name" value="Probable ABC transporter, ATP-binding subunit"/>
    <property type="match status" value="1"/>
</dbReference>
<dbReference type="Pfam" id="PF00005">
    <property type="entry name" value="ABC_tran"/>
    <property type="match status" value="1"/>
</dbReference>
<evidence type="ECO:0000256" key="1">
    <source>
        <dbReference type="ARBA" id="ARBA00022448"/>
    </source>
</evidence>
<dbReference type="SUPFAM" id="SSF52540">
    <property type="entry name" value="P-loop containing nucleoside triphosphate hydrolases"/>
    <property type="match status" value="1"/>
</dbReference>
<evidence type="ECO:0000256" key="2">
    <source>
        <dbReference type="ARBA" id="ARBA00022741"/>
    </source>
</evidence>
<dbReference type="PROSITE" id="PS00211">
    <property type="entry name" value="ABC_TRANSPORTER_1"/>
    <property type="match status" value="1"/>
</dbReference>
<dbReference type="InterPro" id="IPR003593">
    <property type="entry name" value="AAA+_ATPase"/>
</dbReference>
<dbReference type="Proteomes" id="UP000289758">
    <property type="component" value="Unassembled WGS sequence"/>
</dbReference>
<dbReference type="GO" id="GO:0015697">
    <property type="term" value="P:quaternary ammonium group transport"/>
    <property type="evidence" value="ECO:0007669"/>
    <property type="project" value="UniProtKB-ARBA"/>
</dbReference>
<organism evidence="5 6">
    <name type="scientific">Halarcobacter ebronensis</name>
    <dbReference type="NCBI Taxonomy" id="1462615"/>
    <lineage>
        <taxon>Bacteria</taxon>
        <taxon>Pseudomonadati</taxon>
        <taxon>Campylobacterota</taxon>
        <taxon>Epsilonproteobacteria</taxon>
        <taxon>Campylobacterales</taxon>
        <taxon>Arcobacteraceae</taxon>
        <taxon>Halarcobacter</taxon>
    </lineage>
</organism>
<dbReference type="GO" id="GO:0005524">
    <property type="term" value="F:ATP binding"/>
    <property type="evidence" value="ECO:0007669"/>
    <property type="project" value="UniProtKB-KW"/>
</dbReference>
<dbReference type="InterPro" id="IPR003439">
    <property type="entry name" value="ABC_transporter-like_ATP-bd"/>
</dbReference>
<keyword evidence="1" id="KW-0813">Transport</keyword>
<dbReference type="RefSeq" id="WP_129087435.1">
    <property type="nucleotide sequence ID" value="NZ_CP053836.1"/>
</dbReference>
<evidence type="ECO:0000256" key="3">
    <source>
        <dbReference type="ARBA" id="ARBA00022840"/>
    </source>
</evidence>
<dbReference type="EMBL" id="PDKK01000007">
    <property type="protein sequence ID" value="RXK05214.1"/>
    <property type="molecule type" value="Genomic_DNA"/>
</dbReference>
<evidence type="ECO:0000259" key="4">
    <source>
        <dbReference type="PROSITE" id="PS50893"/>
    </source>
</evidence>
<dbReference type="PROSITE" id="PS50893">
    <property type="entry name" value="ABC_TRANSPORTER_2"/>
    <property type="match status" value="1"/>
</dbReference>
<protein>
    <submittedName>
        <fullName evidence="5">ABC transporter ATP-binding protein</fullName>
    </submittedName>
</protein>
<dbReference type="SMART" id="SM00382">
    <property type="entry name" value="AAA"/>
    <property type="match status" value="1"/>
</dbReference>
<evidence type="ECO:0000313" key="5">
    <source>
        <dbReference type="EMBL" id="RXK05214.1"/>
    </source>
</evidence>
<gene>
    <name evidence="5" type="ORF">CRV07_09370</name>
</gene>
<comment type="caution">
    <text evidence="5">The sequence shown here is derived from an EMBL/GenBank/DDBJ whole genome shotgun (WGS) entry which is preliminary data.</text>
</comment>
<dbReference type="GO" id="GO:0016887">
    <property type="term" value="F:ATP hydrolysis activity"/>
    <property type="evidence" value="ECO:0007669"/>
    <property type="project" value="InterPro"/>
</dbReference>
<dbReference type="PANTHER" id="PTHR42781:SF4">
    <property type="entry name" value="SPERMIDINE_PUTRESCINE IMPORT ATP-BINDING PROTEIN POTA"/>
    <property type="match status" value="1"/>
</dbReference>